<evidence type="ECO:0000313" key="4">
    <source>
        <dbReference type="EMBL" id="MFD1484382.1"/>
    </source>
</evidence>
<evidence type="ECO:0000313" key="5">
    <source>
        <dbReference type="Proteomes" id="UP001597252"/>
    </source>
</evidence>
<keyword evidence="1 4" id="KW-0808">Transferase</keyword>
<dbReference type="Proteomes" id="UP001597252">
    <property type="component" value="Unassembled WGS sequence"/>
</dbReference>
<organism evidence="4 5">
    <name type="scientific">Lacticaseibacillus baoqingensis</name>
    <dbReference type="NCBI Taxonomy" id="2486013"/>
    <lineage>
        <taxon>Bacteria</taxon>
        <taxon>Bacillati</taxon>
        <taxon>Bacillota</taxon>
        <taxon>Bacilli</taxon>
        <taxon>Lactobacillales</taxon>
        <taxon>Lactobacillaceae</taxon>
        <taxon>Lacticaseibacillus</taxon>
    </lineage>
</organism>
<evidence type="ECO:0000259" key="3">
    <source>
        <dbReference type="PROSITE" id="PS51186"/>
    </source>
</evidence>
<dbReference type="InterPro" id="IPR050832">
    <property type="entry name" value="Bact_Acetyltransf"/>
</dbReference>
<dbReference type="Pfam" id="PF00583">
    <property type="entry name" value="Acetyltransf_1"/>
    <property type="match status" value="1"/>
</dbReference>
<name>A0ABW4E385_9LACO</name>
<feature type="domain" description="N-acetyltransferase" evidence="3">
    <location>
        <begin position="2"/>
        <end position="152"/>
    </location>
</feature>
<dbReference type="InterPro" id="IPR016181">
    <property type="entry name" value="Acyl_CoA_acyltransferase"/>
</dbReference>
<keyword evidence="5" id="KW-1185">Reference proteome</keyword>
<dbReference type="GO" id="GO:0016746">
    <property type="term" value="F:acyltransferase activity"/>
    <property type="evidence" value="ECO:0007669"/>
    <property type="project" value="UniProtKB-KW"/>
</dbReference>
<dbReference type="RefSeq" id="WP_125750463.1">
    <property type="nucleotide sequence ID" value="NZ_JBHTON010000007.1"/>
</dbReference>
<reference evidence="5" key="1">
    <citation type="journal article" date="2019" name="Int. J. Syst. Evol. Microbiol.">
        <title>The Global Catalogue of Microorganisms (GCM) 10K type strain sequencing project: providing services to taxonomists for standard genome sequencing and annotation.</title>
        <authorList>
            <consortium name="The Broad Institute Genomics Platform"/>
            <consortium name="The Broad Institute Genome Sequencing Center for Infectious Disease"/>
            <person name="Wu L."/>
            <person name="Ma J."/>
        </authorList>
    </citation>
    <scope>NUCLEOTIDE SEQUENCE [LARGE SCALE GENOMIC DNA]</scope>
    <source>
        <strain evidence="5">CCM 8903</strain>
    </source>
</reference>
<dbReference type="PANTHER" id="PTHR43877:SF2">
    <property type="entry name" value="AMINOALKYLPHOSPHONATE N-ACETYLTRANSFERASE-RELATED"/>
    <property type="match status" value="1"/>
</dbReference>
<comment type="caution">
    <text evidence="4">The sequence shown here is derived from an EMBL/GenBank/DDBJ whole genome shotgun (WGS) entry which is preliminary data.</text>
</comment>
<dbReference type="PROSITE" id="PS51186">
    <property type="entry name" value="GNAT"/>
    <property type="match status" value="1"/>
</dbReference>
<accession>A0ABW4E385</accession>
<dbReference type="EMBL" id="JBHTON010000007">
    <property type="protein sequence ID" value="MFD1484382.1"/>
    <property type="molecule type" value="Genomic_DNA"/>
</dbReference>
<sequence>MAKIRNAQAADVSALLLLVQGYYADSPVAHTVDKAALLAHITQLIRPDDPLGGLLVATDADGQLLGFAFLYFGFDKRALKRTVILNDLYVAPKARRQGIAKQLLQATFAWAKARQAISVTWQTRTSNHHAQRLYDTVGEREQGWIHYAHALR</sequence>
<dbReference type="SUPFAM" id="SSF55729">
    <property type="entry name" value="Acyl-CoA N-acyltransferases (Nat)"/>
    <property type="match status" value="1"/>
</dbReference>
<proteinExistence type="predicted"/>
<dbReference type="PANTHER" id="PTHR43877">
    <property type="entry name" value="AMINOALKYLPHOSPHONATE N-ACETYLTRANSFERASE-RELATED-RELATED"/>
    <property type="match status" value="1"/>
</dbReference>
<dbReference type="Gene3D" id="3.40.630.30">
    <property type="match status" value="1"/>
</dbReference>
<gene>
    <name evidence="4" type="ORF">ACFQ5J_03935</name>
</gene>
<evidence type="ECO:0000256" key="2">
    <source>
        <dbReference type="ARBA" id="ARBA00023315"/>
    </source>
</evidence>
<dbReference type="EC" id="2.3.-.-" evidence="4"/>
<protein>
    <submittedName>
        <fullName evidence="4">GNAT family N-acetyltransferase</fullName>
        <ecNumber evidence="4">2.3.-.-</ecNumber>
    </submittedName>
</protein>
<dbReference type="CDD" id="cd04301">
    <property type="entry name" value="NAT_SF"/>
    <property type="match status" value="1"/>
</dbReference>
<dbReference type="InterPro" id="IPR000182">
    <property type="entry name" value="GNAT_dom"/>
</dbReference>
<keyword evidence="2 4" id="KW-0012">Acyltransferase</keyword>
<evidence type="ECO:0000256" key="1">
    <source>
        <dbReference type="ARBA" id="ARBA00022679"/>
    </source>
</evidence>